<dbReference type="SMART" id="SM00889">
    <property type="entry name" value="EFG_IV"/>
    <property type="match status" value="1"/>
</dbReference>
<evidence type="ECO:0000313" key="9">
    <source>
        <dbReference type="EMBL" id="SEQ85791.1"/>
    </source>
</evidence>
<gene>
    <name evidence="7" type="primary">fusA</name>
    <name evidence="9" type="ORF">SAMN05216362_13034</name>
</gene>
<dbReference type="Gene3D" id="3.30.230.10">
    <property type="match status" value="1"/>
</dbReference>
<dbReference type="NCBIfam" id="TIGR00231">
    <property type="entry name" value="small_GTP"/>
    <property type="match status" value="1"/>
</dbReference>
<dbReference type="Gene3D" id="3.30.70.870">
    <property type="entry name" value="Elongation Factor G (Translational Gtpase), domain 3"/>
    <property type="match status" value="1"/>
</dbReference>
<dbReference type="FunFam" id="2.40.30.10:FF:000006">
    <property type="entry name" value="Elongation factor G"/>
    <property type="match status" value="1"/>
</dbReference>
<dbReference type="InterPro" id="IPR020568">
    <property type="entry name" value="Ribosomal_Su5_D2-typ_SF"/>
</dbReference>
<dbReference type="Pfam" id="PF14492">
    <property type="entry name" value="EFG_III"/>
    <property type="match status" value="1"/>
</dbReference>
<dbReference type="CDD" id="cd01886">
    <property type="entry name" value="EF-G"/>
    <property type="match status" value="1"/>
</dbReference>
<dbReference type="CDD" id="cd16262">
    <property type="entry name" value="EFG_III"/>
    <property type="match status" value="1"/>
</dbReference>
<dbReference type="InterPro" id="IPR000795">
    <property type="entry name" value="T_Tr_GTP-bd_dom"/>
</dbReference>
<dbReference type="AlphaFoldDB" id="A0A1H9JFL8"/>
<dbReference type="Pfam" id="PF00009">
    <property type="entry name" value="GTP_EFTU"/>
    <property type="match status" value="1"/>
</dbReference>
<dbReference type="PANTHER" id="PTHR43261:SF1">
    <property type="entry name" value="RIBOSOME-RELEASING FACTOR 2, MITOCHONDRIAL"/>
    <property type="match status" value="1"/>
</dbReference>
<dbReference type="InterPro" id="IPR027417">
    <property type="entry name" value="P-loop_NTPase"/>
</dbReference>
<dbReference type="SUPFAM" id="SSF52540">
    <property type="entry name" value="P-loop containing nucleoside triphosphate hydrolases"/>
    <property type="match status" value="1"/>
</dbReference>
<dbReference type="STRING" id="571933.SAMN05216362_13034"/>
<dbReference type="FunFam" id="3.30.230.10:FF:000003">
    <property type="entry name" value="Elongation factor G"/>
    <property type="match status" value="1"/>
</dbReference>
<feature type="domain" description="Tr-type G" evidence="8">
    <location>
        <begin position="8"/>
        <end position="282"/>
    </location>
</feature>
<proteinExistence type="inferred from homology"/>
<dbReference type="InterPro" id="IPR005225">
    <property type="entry name" value="Small_GTP-bd"/>
</dbReference>
<comment type="function">
    <text evidence="7">Catalyzes the GTP-dependent ribosomal translocation step during translation elongation. During this step, the ribosome changes from the pre-translocational (PRE) to the post-translocational (POST) state as the newly formed A-site-bound peptidyl-tRNA and P-site-bound deacylated tRNA move to the P and E sites, respectively. Catalyzes the coordinated movement of the two tRNA molecules, the mRNA and conformational changes in the ribosome.</text>
</comment>
<dbReference type="InterPro" id="IPR009022">
    <property type="entry name" value="EFG_III"/>
</dbReference>
<comment type="subcellular location">
    <subcellularLocation>
        <location evidence="7">Cytoplasm</location>
    </subcellularLocation>
</comment>
<dbReference type="GO" id="GO:0003746">
    <property type="term" value="F:translation elongation factor activity"/>
    <property type="evidence" value="ECO:0007669"/>
    <property type="project" value="UniProtKB-UniRule"/>
</dbReference>
<dbReference type="PROSITE" id="PS51722">
    <property type="entry name" value="G_TR_2"/>
    <property type="match status" value="1"/>
</dbReference>
<dbReference type="Pfam" id="PF03764">
    <property type="entry name" value="EFG_IV"/>
    <property type="match status" value="1"/>
</dbReference>
<comment type="similarity">
    <text evidence="1 7">Belongs to the TRAFAC class translation factor GTPase superfamily. Classic translation factor GTPase family. EF-G/EF-2 subfamily.</text>
</comment>
<dbReference type="GO" id="GO:0005737">
    <property type="term" value="C:cytoplasm"/>
    <property type="evidence" value="ECO:0007669"/>
    <property type="project" value="UniProtKB-SubCell"/>
</dbReference>
<dbReference type="GO" id="GO:0003924">
    <property type="term" value="F:GTPase activity"/>
    <property type="evidence" value="ECO:0007669"/>
    <property type="project" value="InterPro"/>
</dbReference>
<dbReference type="InterPro" id="IPR004540">
    <property type="entry name" value="Transl_elong_EFG/EF2"/>
</dbReference>
<evidence type="ECO:0000256" key="5">
    <source>
        <dbReference type="ARBA" id="ARBA00022917"/>
    </source>
</evidence>
<evidence type="ECO:0000256" key="7">
    <source>
        <dbReference type="HAMAP-Rule" id="MF_00054"/>
    </source>
</evidence>
<dbReference type="SUPFAM" id="SSF50447">
    <property type="entry name" value="Translation proteins"/>
    <property type="match status" value="1"/>
</dbReference>
<dbReference type="InterPro" id="IPR014721">
    <property type="entry name" value="Ribsml_uS5_D2-typ_fold_subgr"/>
</dbReference>
<dbReference type="GO" id="GO:0005525">
    <property type="term" value="F:GTP binding"/>
    <property type="evidence" value="ECO:0007669"/>
    <property type="project" value="UniProtKB-UniRule"/>
</dbReference>
<sequence>MPREFSLEKYRNIGIMAHIDAGKTTATERILFYTGRIHKLGETHEGASQMDWMEQEQERGITITSAATTAQWKDHRINIIDTPGHVDFTVEVERSLRVLDGSVALLDAQSGVEPQTETVWRQATTYGVPRVVFINKMDKVGADFLYSVSTIEDRLGANAHPIQLPIGAEDQFEGIIDLVEMKAYFYEDDLGSRAKATEIPDEYKDQAEEYRGRLVEAIAELDEELMMKYLEGEEFTIEELKAAIRKATCDVEFYPVMCGSAFKNKGVQLLLDAVIDYLPSPLDVPPIEGIVPGTEEEVVRKSDDKEPFSALAFKVMTDPYVGKLTFFRVYSGTLSSGSYVKNASKDKRERVGRILQMHANHREEVDMVYAGDIAGGVGLKDTATGDTLCDEKNLVILESMEFPEPVIAVAIEPKSKADQDKMGIALGKLAEEDPTFRTETNEETGQTIIHGMGELHLDIIVDRLKREFKVDANVGAPQVAYRETFRGSAEVEGKFVRQSGGRGQYGHVWVKFEPNEEGAGFEFVNKIVGGVVPKEYIPSVQAGIEESMENGVLAGYPLIDIKATLFDGSYHDVDSNETAFKVAASMALKEAKNKCNPVLLEPMMKVEIVVPEEYMGDIMGDVTSRRGRVEGMGSRGNASVVNAFVPLAEMFGYATALRSNTQGRGTYTMHFSHYEEVPKSISEEIIKKNSGQ</sequence>
<dbReference type="InterPro" id="IPR004161">
    <property type="entry name" value="EFTu-like_2"/>
</dbReference>
<dbReference type="InterPro" id="IPR041095">
    <property type="entry name" value="EFG_II"/>
</dbReference>
<dbReference type="SUPFAM" id="SSF54211">
    <property type="entry name" value="Ribosomal protein S5 domain 2-like"/>
    <property type="match status" value="1"/>
</dbReference>
<feature type="binding site" evidence="7">
    <location>
        <begin position="17"/>
        <end position="24"/>
    </location>
    <ligand>
        <name>GTP</name>
        <dbReference type="ChEBI" id="CHEBI:37565"/>
    </ligand>
</feature>
<dbReference type="GO" id="GO:0032790">
    <property type="term" value="P:ribosome disassembly"/>
    <property type="evidence" value="ECO:0007669"/>
    <property type="project" value="TreeGrafter"/>
</dbReference>
<reference evidence="9 10" key="1">
    <citation type="submission" date="2016-10" db="EMBL/GenBank/DDBJ databases">
        <authorList>
            <person name="de Groot N.N."/>
        </authorList>
    </citation>
    <scope>NUCLEOTIDE SEQUENCE [LARGE SCALE GENOMIC DNA]</scope>
    <source>
        <strain evidence="9 10">DSM 21633</strain>
    </source>
</reference>
<dbReference type="CDD" id="cd03713">
    <property type="entry name" value="EFG_mtEFG_C"/>
    <property type="match status" value="1"/>
</dbReference>
<dbReference type="InterPro" id="IPR035647">
    <property type="entry name" value="EFG_III/V"/>
</dbReference>
<dbReference type="FunFam" id="3.30.70.240:FF:000001">
    <property type="entry name" value="Elongation factor G"/>
    <property type="match status" value="1"/>
</dbReference>
<dbReference type="InterPro" id="IPR000640">
    <property type="entry name" value="EFG_V-like"/>
</dbReference>
<dbReference type="InterPro" id="IPR009000">
    <property type="entry name" value="Transl_B-barrel_sf"/>
</dbReference>
<dbReference type="CDD" id="cd04088">
    <property type="entry name" value="EFG_mtEFG_II"/>
    <property type="match status" value="1"/>
</dbReference>
<dbReference type="FunFam" id="3.30.70.870:FF:000001">
    <property type="entry name" value="Elongation factor G"/>
    <property type="match status" value="1"/>
</dbReference>
<dbReference type="HAMAP" id="MF_00054_B">
    <property type="entry name" value="EF_G_EF_2_B"/>
    <property type="match status" value="1"/>
</dbReference>
<evidence type="ECO:0000256" key="3">
    <source>
        <dbReference type="ARBA" id="ARBA00022741"/>
    </source>
</evidence>
<dbReference type="SUPFAM" id="SSF54980">
    <property type="entry name" value="EF-G C-terminal domain-like"/>
    <property type="match status" value="2"/>
</dbReference>
<dbReference type="Pfam" id="PF03144">
    <property type="entry name" value="GTP_EFTU_D2"/>
    <property type="match status" value="1"/>
</dbReference>
<keyword evidence="5 7" id="KW-0648">Protein biosynthesis</keyword>
<evidence type="ECO:0000256" key="1">
    <source>
        <dbReference type="ARBA" id="ARBA00005870"/>
    </source>
</evidence>
<evidence type="ECO:0000313" key="10">
    <source>
        <dbReference type="Proteomes" id="UP000199427"/>
    </source>
</evidence>
<dbReference type="InterPro" id="IPR047872">
    <property type="entry name" value="EFG_IV"/>
</dbReference>
<evidence type="ECO:0000259" key="8">
    <source>
        <dbReference type="PROSITE" id="PS51722"/>
    </source>
</evidence>
<dbReference type="Gene3D" id="3.40.50.300">
    <property type="entry name" value="P-loop containing nucleotide triphosphate hydrolases"/>
    <property type="match status" value="1"/>
</dbReference>
<dbReference type="InterPro" id="IPR031157">
    <property type="entry name" value="G_TR_CS"/>
</dbReference>
<dbReference type="RefSeq" id="WP_091774568.1">
    <property type="nucleotide sequence ID" value="NZ_FOES01000030.1"/>
</dbReference>
<name>A0A1H9JFL8_9BACI</name>
<keyword evidence="4 7" id="KW-0251">Elongation factor</keyword>
<dbReference type="FunFam" id="3.40.50.300:FF:000029">
    <property type="entry name" value="Elongation factor G"/>
    <property type="match status" value="1"/>
</dbReference>
<dbReference type="PRINTS" id="PR00315">
    <property type="entry name" value="ELONGATNFCT"/>
</dbReference>
<evidence type="ECO:0000256" key="2">
    <source>
        <dbReference type="ARBA" id="ARBA00017872"/>
    </source>
</evidence>
<keyword evidence="7" id="KW-0963">Cytoplasm</keyword>
<keyword evidence="10" id="KW-1185">Reference proteome</keyword>
<dbReference type="OrthoDB" id="9804431at2"/>
<dbReference type="Gene3D" id="3.30.70.240">
    <property type="match status" value="1"/>
</dbReference>
<dbReference type="PANTHER" id="PTHR43261">
    <property type="entry name" value="TRANSLATION ELONGATION FACTOR G-RELATED"/>
    <property type="match status" value="1"/>
</dbReference>
<dbReference type="Gene3D" id="2.40.30.10">
    <property type="entry name" value="Translation factors"/>
    <property type="match status" value="1"/>
</dbReference>
<dbReference type="Pfam" id="PF00679">
    <property type="entry name" value="EFG_C"/>
    <property type="match status" value="1"/>
</dbReference>
<keyword evidence="3 7" id="KW-0547">Nucleotide-binding</keyword>
<dbReference type="Proteomes" id="UP000199427">
    <property type="component" value="Unassembled WGS sequence"/>
</dbReference>
<dbReference type="PROSITE" id="PS00301">
    <property type="entry name" value="G_TR_1"/>
    <property type="match status" value="1"/>
</dbReference>
<dbReference type="EMBL" id="FOES01000030">
    <property type="protein sequence ID" value="SEQ85791.1"/>
    <property type="molecule type" value="Genomic_DNA"/>
</dbReference>
<dbReference type="CDD" id="cd01434">
    <property type="entry name" value="EFG_mtEFG1_IV"/>
    <property type="match status" value="1"/>
</dbReference>
<dbReference type="NCBIfam" id="NF009379">
    <property type="entry name" value="PRK12740.1-3"/>
    <property type="match status" value="1"/>
</dbReference>
<organism evidence="9 10">
    <name type="scientific">Piscibacillus halophilus</name>
    <dbReference type="NCBI Taxonomy" id="571933"/>
    <lineage>
        <taxon>Bacteria</taxon>
        <taxon>Bacillati</taxon>
        <taxon>Bacillota</taxon>
        <taxon>Bacilli</taxon>
        <taxon>Bacillales</taxon>
        <taxon>Bacillaceae</taxon>
        <taxon>Piscibacillus</taxon>
    </lineage>
</organism>
<dbReference type="NCBIfam" id="NF009891">
    <property type="entry name" value="PRK13351.1-1"/>
    <property type="match status" value="1"/>
</dbReference>
<dbReference type="NCBIfam" id="TIGR00484">
    <property type="entry name" value="EF-G"/>
    <property type="match status" value="1"/>
</dbReference>
<protein>
    <recommendedName>
        <fullName evidence="2 7">Elongation factor G</fullName>
        <shortName evidence="7">EF-G</shortName>
    </recommendedName>
</protein>
<dbReference type="SMART" id="SM00838">
    <property type="entry name" value="EFG_C"/>
    <property type="match status" value="1"/>
</dbReference>
<accession>A0A1H9JFL8</accession>
<dbReference type="InterPro" id="IPR005517">
    <property type="entry name" value="Transl_elong_EFG/EF2_IV"/>
</dbReference>
<dbReference type="InterPro" id="IPR035649">
    <property type="entry name" value="EFG_V"/>
</dbReference>
<dbReference type="NCBIfam" id="NF009381">
    <property type="entry name" value="PRK12740.1-5"/>
    <property type="match status" value="1"/>
</dbReference>
<evidence type="ECO:0000256" key="6">
    <source>
        <dbReference type="ARBA" id="ARBA00023134"/>
    </source>
</evidence>
<evidence type="ECO:0000256" key="4">
    <source>
        <dbReference type="ARBA" id="ARBA00022768"/>
    </source>
</evidence>
<feature type="binding site" evidence="7">
    <location>
        <begin position="81"/>
        <end position="85"/>
    </location>
    <ligand>
        <name>GTP</name>
        <dbReference type="ChEBI" id="CHEBI:37565"/>
    </ligand>
</feature>
<keyword evidence="6 7" id="KW-0342">GTP-binding</keyword>
<feature type="binding site" evidence="7">
    <location>
        <begin position="135"/>
        <end position="138"/>
    </location>
    <ligand>
        <name>GTP</name>
        <dbReference type="ChEBI" id="CHEBI:37565"/>
    </ligand>
</feature>